<evidence type="ECO:0000256" key="2">
    <source>
        <dbReference type="ARBA" id="ARBA00022670"/>
    </source>
</evidence>
<dbReference type="InterPro" id="IPR015500">
    <property type="entry name" value="Peptidase_S8_subtilisin-rel"/>
</dbReference>
<evidence type="ECO:0000259" key="8">
    <source>
        <dbReference type="Pfam" id="PF00082"/>
    </source>
</evidence>
<feature type="compositionally biased region" description="Acidic residues" evidence="7">
    <location>
        <begin position="32"/>
        <end position="42"/>
    </location>
</feature>
<feature type="active site" description="Charge relay system" evidence="5">
    <location>
        <position position="395"/>
    </location>
</feature>
<name>A0A023X0H4_RUBRA</name>
<evidence type="ECO:0000313" key="11">
    <source>
        <dbReference type="Proteomes" id="UP000025229"/>
    </source>
</evidence>
<evidence type="ECO:0000256" key="7">
    <source>
        <dbReference type="SAM" id="MobiDB-lite"/>
    </source>
</evidence>
<dbReference type="PRINTS" id="PR00723">
    <property type="entry name" value="SUBTILISIN"/>
</dbReference>
<dbReference type="GO" id="GO:0004252">
    <property type="term" value="F:serine-type endopeptidase activity"/>
    <property type="evidence" value="ECO:0007669"/>
    <property type="project" value="UniProtKB-UniRule"/>
</dbReference>
<evidence type="ECO:0000256" key="6">
    <source>
        <dbReference type="RuleBase" id="RU003355"/>
    </source>
</evidence>
<dbReference type="KEGG" id="rrd:RradSPS_0222"/>
<dbReference type="InterPro" id="IPR023827">
    <property type="entry name" value="Peptidase_S8_Asp-AS"/>
</dbReference>
<dbReference type="EMBL" id="JAWXXX010000001">
    <property type="protein sequence ID" value="MDX5892917.1"/>
    <property type="molecule type" value="Genomic_DNA"/>
</dbReference>
<dbReference type="PROSITE" id="PS00136">
    <property type="entry name" value="SUBTILASE_ASP"/>
    <property type="match status" value="1"/>
</dbReference>
<evidence type="ECO:0000256" key="3">
    <source>
        <dbReference type="ARBA" id="ARBA00022801"/>
    </source>
</evidence>
<dbReference type="Proteomes" id="UP000025229">
    <property type="component" value="Chromosome"/>
</dbReference>
<keyword evidence="3 5" id="KW-0378">Hydrolase</keyword>
<dbReference type="PROSITE" id="PS00138">
    <property type="entry name" value="SUBTILASE_SER"/>
    <property type="match status" value="1"/>
</dbReference>
<dbReference type="Gene3D" id="3.40.50.200">
    <property type="entry name" value="Peptidase S8/S53 domain"/>
    <property type="match status" value="1"/>
</dbReference>
<dbReference type="PANTHER" id="PTHR43806:SF11">
    <property type="entry name" value="CEREVISIN-RELATED"/>
    <property type="match status" value="1"/>
</dbReference>
<evidence type="ECO:0000256" key="4">
    <source>
        <dbReference type="ARBA" id="ARBA00022825"/>
    </source>
</evidence>
<organism evidence="9 11">
    <name type="scientific">Rubrobacter radiotolerans</name>
    <name type="common">Arthrobacter radiotolerans</name>
    <dbReference type="NCBI Taxonomy" id="42256"/>
    <lineage>
        <taxon>Bacteria</taxon>
        <taxon>Bacillati</taxon>
        <taxon>Actinomycetota</taxon>
        <taxon>Rubrobacteria</taxon>
        <taxon>Rubrobacterales</taxon>
        <taxon>Rubrobacteraceae</taxon>
        <taxon>Rubrobacter</taxon>
    </lineage>
</organism>
<keyword evidence="2 5" id="KW-0645">Protease</keyword>
<protein>
    <submittedName>
        <fullName evidence="10">S8 family serine peptidase</fullName>
    </submittedName>
    <submittedName>
        <fullName evidence="9">Subtilisin-like serine protease</fullName>
    </submittedName>
</protein>
<keyword evidence="4 5" id="KW-0720">Serine protease</keyword>
<dbReference type="EMBL" id="CP007514">
    <property type="protein sequence ID" value="AHY45505.1"/>
    <property type="molecule type" value="Genomic_DNA"/>
</dbReference>
<dbReference type="Proteomes" id="UP001281130">
    <property type="component" value="Unassembled WGS sequence"/>
</dbReference>
<evidence type="ECO:0000256" key="5">
    <source>
        <dbReference type="PROSITE-ProRule" id="PRU01240"/>
    </source>
</evidence>
<evidence type="ECO:0000256" key="1">
    <source>
        <dbReference type="ARBA" id="ARBA00011073"/>
    </source>
</evidence>
<dbReference type="RefSeq" id="WP_038680117.1">
    <property type="nucleotide sequence ID" value="NZ_CP007514.1"/>
</dbReference>
<dbReference type="AlphaFoldDB" id="A0A023X0H4"/>
<dbReference type="InterPro" id="IPR022398">
    <property type="entry name" value="Peptidase_S8_His-AS"/>
</dbReference>
<feature type="region of interest" description="Disordered" evidence="7">
    <location>
        <begin position="26"/>
        <end position="71"/>
    </location>
</feature>
<reference evidence="9 11" key="1">
    <citation type="submission" date="2014-03" db="EMBL/GenBank/DDBJ databases">
        <title>Complete genome sequence of the Radio-Resistant Rubrobacter radiotolerans RSPS-4.</title>
        <authorList>
            <person name="Egas C.C."/>
            <person name="Barroso C.C."/>
            <person name="Froufe H.J.C."/>
            <person name="Pacheco J.J."/>
            <person name="Albuquerque L.L."/>
            <person name="da Costa M.M.S."/>
        </authorList>
    </citation>
    <scope>NUCLEOTIDE SEQUENCE [LARGE SCALE GENOMIC DNA]</scope>
    <source>
        <strain evidence="9 11">RSPS-4</strain>
    </source>
</reference>
<dbReference type="Pfam" id="PF00082">
    <property type="entry name" value="Peptidase_S8"/>
    <property type="match status" value="1"/>
</dbReference>
<dbReference type="InterPro" id="IPR000209">
    <property type="entry name" value="Peptidase_S8/S53_dom"/>
</dbReference>
<dbReference type="STRING" id="42256.RradSPS_0222"/>
<dbReference type="SUPFAM" id="SSF52743">
    <property type="entry name" value="Subtilisin-like"/>
    <property type="match status" value="1"/>
</dbReference>
<accession>A0A023X0H4</accession>
<dbReference type="eggNOG" id="COG1404">
    <property type="taxonomic scope" value="Bacteria"/>
</dbReference>
<feature type="active site" description="Charge relay system" evidence="5">
    <location>
        <position position="199"/>
    </location>
</feature>
<dbReference type="PANTHER" id="PTHR43806">
    <property type="entry name" value="PEPTIDASE S8"/>
    <property type="match status" value="1"/>
</dbReference>
<dbReference type="InterPro" id="IPR023828">
    <property type="entry name" value="Peptidase_S8_Ser-AS"/>
</dbReference>
<keyword evidence="11" id="KW-1185">Reference proteome</keyword>
<sequence length="451" mass="48240">MRVDRLPAAIVLTTLLMLLVLNAPGSAQSEASEPDAPPEEVTGESPLEPPRTEDPDAPPSPEEEQPLSAPVAEEVVELENGARVVSDELIVTYKDDVAKAERQEVRDDFEAESEAYWSEIEAEALEFDGVPEIEDLEEKRAELSTDPTIKSVDYNYVSELAWSPNDPEFQQGRQNNLRAVDALRAWNVTRGKTRVAVLDSGCYAAHAELNEGKVVAQYDFWYRDARADDQLGHGTHVASILGAETNNSLGIAGGAPNARLLCAKITSDAGTTTDRRMLDGLQWALDNNAKVVNLSIAGGYHNQAIEDKMRQLYNAGVFVAAAAGNEGVYKETDYPAAYPGVMAVAGTTRDGTARFSTSYGGSNRGPYVDIAAPAKDIRGAYVGGKNVYRGLSGTSMATPHVSAAAALLAAKGRPVGTIHRQLKSSADDRGVAGRDNAFGHGLVDFHGALVD</sequence>
<feature type="domain" description="Peptidase S8/S53" evidence="8">
    <location>
        <begin position="193"/>
        <end position="441"/>
    </location>
</feature>
<gene>
    <name evidence="9" type="ORF">RradSPS_0222</name>
    <name evidence="10" type="ORF">SIL72_02630</name>
</gene>
<comment type="similarity">
    <text evidence="1 5 6">Belongs to the peptidase S8 family.</text>
</comment>
<dbReference type="PROSITE" id="PS00137">
    <property type="entry name" value="SUBTILASE_HIS"/>
    <property type="match status" value="1"/>
</dbReference>
<dbReference type="GO" id="GO:0006508">
    <property type="term" value="P:proteolysis"/>
    <property type="evidence" value="ECO:0007669"/>
    <property type="project" value="UniProtKB-KW"/>
</dbReference>
<dbReference type="InterPro" id="IPR050131">
    <property type="entry name" value="Peptidase_S8_subtilisin-like"/>
</dbReference>
<evidence type="ECO:0000313" key="10">
    <source>
        <dbReference type="EMBL" id="MDX5892917.1"/>
    </source>
</evidence>
<dbReference type="PROSITE" id="PS51892">
    <property type="entry name" value="SUBTILASE"/>
    <property type="match status" value="1"/>
</dbReference>
<dbReference type="InterPro" id="IPR036852">
    <property type="entry name" value="Peptidase_S8/S53_dom_sf"/>
</dbReference>
<reference evidence="10" key="2">
    <citation type="submission" date="2023-11" db="EMBL/GenBank/DDBJ databases">
        <title>MicrobeMod: A computational toolkit for identifying prokaryotic methylation and restriction-modification with nanopore sequencing.</title>
        <authorList>
            <person name="Crits-Christoph A."/>
            <person name="Kang S.C."/>
            <person name="Lee H."/>
            <person name="Ostrov N."/>
        </authorList>
    </citation>
    <scope>NUCLEOTIDE SEQUENCE</scope>
    <source>
        <strain evidence="10">ATCC 51242</strain>
    </source>
</reference>
<dbReference type="HOGENOM" id="CLU_011263_15_7_11"/>
<proteinExistence type="inferred from homology"/>
<feature type="active site" description="Charge relay system" evidence="5">
    <location>
        <position position="233"/>
    </location>
</feature>
<evidence type="ECO:0000313" key="9">
    <source>
        <dbReference type="EMBL" id="AHY45505.1"/>
    </source>
</evidence>